<evidence type="ECO:0000256" key="2">
    <source>
        <dbReference type="SAM" id="MobiDB-lite"/>
    </source>
</evidence>
<dbReference type="Pfam" id="PF07766">
    <property type="entry name" value="LETM1_RBD"/>
    <property type="match status" value="1"/>
</dbReference>
<evidence type="ECO:0000313" key="6">
    <source>
        <dbReference type="Proteomes" id="UP001165060"/>
    </source>
</evidence>
<name>A0ABQ6N491_9STRA</name>
<evidence type="ECO:0000256" key="3">
    <source>
        <dbReference type="SAM" id="Phobius"/>
    </source>
</evidence>
<comment type="caution">
    <text evidence="5">The sequence shown here is derived from an EMBL/GenBank/DDBJ whole genome shotgun (WGS) entry which is preliminary data.</text>
</comment>
<protein>
    <recommendedName>
        <fullName evidence="4">Letm1 RBD domain-containing protein</fullName>
    </recommendedName>
</protein>
<keyword evidence="6" id="KW-1185">Reference proteome</keyword>
<evidence type="ECO:0000259" key="4">
    <source>
        <dbReference type="Pfam" id="PF07766"/>
    </source>
</evidence>
<reference evidence="5 6" key="1">
    <citation type="journal article" date="2023" name="Commun. Biol.">
        <title>Genome analysis of Parmales, the sister group of diatoms, reveals the evolutionary specialization of diatoms from phago-mixotrophs to photoautotrophs.</title>
        <authorList>
            <person name="Ban H."/>
            <person name="Sato S."/>
            <person name="Yoshikawa S."/>
            <person name="Yamada K."/>
            <person name="Nakamura Y."/>
            <person name="Ichinomiya M."/>
            <person name="Sato N."/>
            <person name="Blanc-Mathieu R."/>
            <person name="Endo H."/>
            <person name="Kuwata A."/>
            <person name="Ogata H."/>
        </authorList>
    </citation>
    <scope>NUCLEOTIDE SEQUENCE [LARGE SCALE GENOMIC DNA]</scope>
</reference>
<feature type="transmembrane region" description="Helical" evidence="3">
    <location>
        <begin position="443"/>
        <end position="466"/>
    </location>
</feature>
<dbReference type="EMBL" id="BRYB01000868">
    <property type="protein sequence ID" value="GMI39322.1"/>
    <property type="molecule type" value="Genomic_DNA"/>
</dbReference>
<feature type="domain" description="Letm1 RBD" evidence="4">
    <location>
        <begin position="425"/>
        <end position="488"/>
    </location>
</feature>
<keyword evidence="3" id="KW-0812">Transmembrane</keyword>
<feature type="coiled-coil region" evidence="1">
    <location>
        <begin position="224"/>
        <end position="251"/>
    </location>
</feature>
<evidence type="ECO:0000313" key="5">
    <source>
        <dbReference type="EMBL" id="GMI39322.1"/>
    </source>
</evidence>
<gene>
    <name evidence="5" type="ORF">TeGR_g14261</name>
</gene>
<keyword evidence="3" id="KW-0472">Membrane</keyword>
<accession>A0ABQ6N491</accession>
<proteinExistence type="predicted"/>
<keyword evidence="1" id="KW-0175">Coiled coil</keyword>
<evidence type="ECO:0000256" key="1">
    <source>
        <dbReference type="SAM" id="Coils"/>
    </source>
</evidence>
<keyword evidence="3" id="KW-1133">Transmembrane helix</keyword>
<feature type="compositionally biased region" description="Gly residues" evidence="2">
    <location>
        <begin position="197"/>
        <end position="209"/>
    </location>
</feature>
<dbReference type="InterPro" id="IPR033122">
    <property type="entry name" value="LETM1-like_RBD"/>
</dbReference>
<organism evidence="5 6">
    <name type="scientific">Tetraparma gracilis</name>
    <dbReference type="NCBI Taxonomy" id="2962635"/>
    <lineage>
        <taxon>Eukaryota</taxon>
        <taxon>Sar</taxon>
        <taxon>Stramenopiles</taxon>
        <taxon>Ochrophyta</taxon>
        <taxon>Bolidophyceae</taxon>
        <taxon>Parmales</taxon>
        <taxon>Triparmaceae</taxon>
        <taxon>Tetraparma</taxon>
    </lineage>
</organism>
<feature type="region of interest" description="Disordered" evidence="2">
    <location>
        <begin position="191"/>
        <end position="213"/>
    </location>
</feature>
<sequence length="548" mass="59575">MSPPPLIKTPKLPTLRDRLWLLETRSCLTTAELLGNVDAPSLDSATKGRAARPPKSRTDYTALLSKLDRKLLDMEQRSAGQIVLPSEESGALRERLVGARAAIQQRIEQGAGKVPAAGIKSKLSSLKSDVVDSVQGVQSDVERGVQKQGGRKDALDPAVYLRADGTVDWEGALAGSEAAKKFGNAVWARINGRDPSEGGGEGGGGGGAEHGGKRVVKVEETDVVRGLRENKERLEAGVKEVEAELNKVLAGVVAPTSTVGKVDLSLVTESKRKKIAELEGRAQRRRSEARLGQINYDLERIYVYLTTELEGAASEVPLNDRLAVAEYGLLESQVIGVNVVAADDIDEDVVQVLFDQVAEFKRRLGIDYALQGFTLNQDNLQKWAEDLVETSKDGLLFYGKGCKLLYNDFVYSLSLISKALRGVTLKSREVRVLRRTFKDVITFIPFVIILLIPLTPVGHVLVFGAIQRFFPDFFPSCFTESRQNLLNLFEQSNYQTINLEEGGRERVLRAGAGFFRTIGASIAGLWAGDGLAGVGQGLVPGDDDEDEA</sequence>
<dbReference type="Proteomes" id="UP001165060">
    <property type="component" value="Unassembled WGS sequence"/>
</dbReference>